<dbReference type="Gene3D" id="3.30.70.260">
    <property type="match status" value="1"/>
</dbReference>
<dbReference type="Gene3D" id="3.40.50.720">
    <property type="entry name" value="NAD(P)-binding Rossmann-like Domain"/>
    <property type="match status" value="1"/>
</dbReference>
<comment type="pathway">
    <text evidence="2 13">Amino-acid biosynthesis; L-methionine biosynthesis via de novo pathway; L-homoserine from L-aspartate: step 3/3.</text>
</comment>
<dbReference type="PIRSF" id="PIRSF000098">
    <property type="entry name" value="Homoser_dehydrog"/>
    <property type="match status" value="1"/>
</dbReference>
<dbReference type="CDD" id="cd04881">
    <property type="entry name" value="ACT_HSDH-Hom"/>
    <property type="match status" value="1"/>
</dbReference>
<dbReference type="Pfam" id="PF03447">
    <property type="entry name" value="NAD_binding_3"/>
    <property type="match status" value="1"/>
</dbReference>
<keyword evidence="7 13" id="KW-0791">Threonine biosynthesis</keyword>
<evidence type="ECO:0000259" key="15">
    <source>
        <dbReference type="PROSITE" id="PS51671"/>
    </source>
</evidence>
<dbReference type="InterPro" id="IPR002912">
    <property type="entry name" value="ACT_dom"/>
</dbReference>
<organism evidence="16 17">
    <name type="scientific">Alkalidesulfovibrio alkalitolerans DSM 16529</name>
    <dbReference type="NCBI Taxonomy" id="1121439"/>
    <lineage>
        <taxon>Bacteria</taxon>
        <taxon>Pseudomonadati</taxon>
        <taxon>Thermodesulfobacteriota</taxon>
        <taxon>Desulfovibrionia</taxon>
        <taxon>Desulfovibrionales</taxon>
        <taxon>Desulfovibrionaceae</taxon>
        <taxon>Alkalidesulfovibrio</taxon>
    </lineage>
</organism>
<comment type="catalytic activity">
    <reaction evidence="13">
        <text>L-homoserine + NADP(+) = L-aspartate 4-semialdehyde + NADPH + H(+)</text>
        <dbReference type="Rhea" id="RHEA:15761"/>
        <dbReference type="ChEBI" id="CHEBI:15378"/>
        <dbReference type="ChEBI" id="CHEBI:57476"/>
        <dbReference type="ChEBI" id="CHEBI:57783"/>
        <dbReference type="ChEBI" id="CHEBI:58349"/>
        <dbReference type="ChEBI" id="CHEBI:537519"/>
        <dbReference type="EC" id="1.1.1.3"/>
    </reaction>
</comment>
<dbReference type="PANTHER" id="PTHR43331:SF1">
    <property type="entry name" value="HOMOSERINE DEHYDROGENASE"/>
    <property type="match status" value="1"/>
</dbReference>
<evidence type="ECO:0000313" key="17">
    <source>
        <dbReference type="Proteomes" id="UP000014975"/>
    </source>
</evidence>
<evidence type="ECO:0000256" key="3">
    <source>
        <dbReference type="ARBA" id="ARBA00006753"/>
    </source>
</evidence>
<dbReference type="PATRIC" id="fig|1121439.3.peg.2484"/>
<dbReference type="PROSITE" id="PS01042">
    <property type="entry name" value="HOMOSER_DHGENASE"/>
    <property type="match status" value="1"/>
</dbReference>
<dbReference type="EC" id="1.1.1.3" evidence="4 13"/>
<feature type="binding site" evidence="12">
    <location>
        <position position="192"/>
    </location>
    <ligand>
        <name>L-homoserine</name>
        <dbReference type="ChEBI" id="CHEBI:57476"/>
    </ligand>
</feature>
<sequence>MDKSIVIGLAGLGTVGQGLVRILAENADLIERRIGRKVTIKRVVVRDVSRPRNVTLPEGTVLTDRLEDLIEDPEIEVVCELMGGLDAARRVIEGALAARKHVVTANKHLLAEHGQELFALAREADRCLYYEASAVGGVPVVQALKESLAGNRILKLTGIMNGTSNFILSEMTTNGLDFETALAEAQALGYAEADPSFDIDGVDTAHKLVLLTRLAYGLHYPLARLPVRGIRDVAREDIEFAREFGYRLKLIGQVREVDGKLEAGVFPALIRHTYLLARVGGNYNAVRVEGNAVGPIMLHGQGAGEMPTGSAVLADIMAIARDARKPNNTGFPENPLPLAPILDPDEAESQYYFRFQVADRPGVMAAITRVMADQNISIAQAIQKGSENSPDVPLVIITHSARARRVREAITAIDVMDFTVAPTVHYRIL</sequence>
<dbReference type="InterPro" id="IPR005106">
    <property type="entry name" value="Asp/hSer_DH_NAD-bd"/>
</dbReference>
<evidence type="ECO:0000256" key="9">
    <source>
        <dbReference type="ARBA" id="ARBA00023002"/>
    </source>
</evidence>
<feature type="active site" description="Proton donor" evidence="11">
    <location>
        <position position="207"/>
    </location>
</feature>
<dbReference type="PROSITE" id="PS51671">
    <property type="entry name" value="ACT"/>
    <property type="match status" value="1"/>
</dbReference>
<dbReference type="OrthoDB" id="9808167at2"/>
<dbReference type="EMBL" id="ATHI01000030">
    <property type="protein sequence ID" value="EPR30981.1"/>
    <property type="molecule type" value="Genomic_DNA"/>
</dbReference>
<accession>S7T319</accession>
<evidence type="ECO:0000256" key="1">
    <source>
        <dbReference type="ARBA" id="ARBA00005056"/>
    </source>
</evidence>
<keyword evidence="10 13" id="KW-0486">Methionine biosynthesis</keyword>
<dbReference type="AlphaFoldDB" id="S7T319"/>
<evidence type="ECO:0000256" key="2">
    <source>
        <dbReference type="ARBA" id="ARBA00005062"/>
    </source>
</evidence>
<dbReference type="InterPro" id="IPR019811">
    <property type="entry name" value="HDH_CS"/>
</dbReference>
<dbReference type="UniPathway" id="UPA00051">
    <property type="reaction ID" value="UER00465"/>
</dbReference>
<evidence type="ECO:0000256" key="4">
    <source>
        <dbReference type="ARBA" id="ARBA00013213"/>
    </source>
</evidence>
<evidence type="ECO:0000256" key="7">
    <source>
        <dbReference type="ARBA" id="ARBA00022697"/>
    </source>
</evidence>
<evidence type="ECO:0000256" key="14">
    <source>
        <dbReference type="RuleBase" id="RU004171"/>
    </source>
</evidence>
<dbReference type="GO" id="GO:0009088">
    <property type="term" value="P:threonine biosynthetic process"/>
    <property type="evidence" value="ECO:0007669"/>
    <property type="project" value="UniProtKB-UniPathway"/>
</dbReference>
<dbReference type="InterPro" id="IPR036291">
    <property type="entry name" value="NAD(P)-bd_dom_sf"/>
</dbReference>
<dbReference type="STRING" id="1121439.dsat_1108"/>
<name>S7T319_9BACT</name>
<dbReference type="GO" id="GO:0050661">
    <property type="term" value="F:NADP binding"/>
    <property type="evidence" value="ECO:0007669"/>
    <property type="project" value="InterPro"/>
</dbReference>
<keyword evidence="6 13" id="KW-0028">Amino-acid biosynthesis</keyword>
<evidence type="ECO:0000256" key="6">
    <source>
        <dbReference type="ARBA" id="ARBA00022605"/>
    </source>
</evidence>
<dbReference type="InterPro" id="IPR001342">
    <property type="entry name" value="HDH_cat"/>
</dbReference>
<dbReference type="SUPFAM" id="SSF55347">
    <property type="entry name" value="Glyceraldehyde-3-phosphate dehydrogenase-like, C-terminal domain"/>
    <property type="match status" value="1"/>
</dbReference>
<comment type="pathway">
    <text evidence="1 13">Amino-acid biosynthesis; L-threonine biosynthesis; L-threonine from L-aspartate: step 3/5.</text>
</comment>
<dbReference type="GO" id="GO:0009086">
    <property type="term" value="P:methionine biosynthetic process"/>
    <property type="evidence" value="ECO:0007669"/>
    <property type="project" value="UniProtKB-KW"/>
</dbReference>
<dbReference type="Pfam" id="PF00742">
    <property type="entry name" value="Homoserine_dh"/>
    <property type="match status" value="1"/>
</dbReference>
<proteinExistence type="inferred from homology"/>
<dbReference type="FunFam" id="3.30.360.10:FF:000005">
    <property type="entry name" value="Homoserine dehydrogenase"/>
    <property type="match status" value="1"/>
</dbReference>
<comment type="caution">
    <text evidence="16">The sequence shown here is derived from an EMBL/GenBank/DDBJ whole genome shotgun (WGS) entry which is preliminary data.</text>
</comment>
<dbReference type="RefSeq" id="WP_020887805.1">
    <property type="nucleotide sequence ID" value="NZ_ATHI01000030.1"/>
</dbReference>
<reference evidence="16 17" key="1">
    <citation type="journal article" date="2013" name="Genome Announc.">
        <title>Draft genome sequences for three mercury-methylating, sulfate-reducing bacteria.</title>
        <authorList>
            <person name="Brown S.D."/>
            <person name="Hurt R.A.Jr."/>
            <person name="Gilmour C.C."/>
            <person name="Elias D.A."/>
        </authorList>
    </citation>
    <scope>NUCLEOTIDE SEQUENCE [LARGE SCALE GENOMIC DNA]</scope>
    <source>
        <strain evidence="16 17">DSM 16529</strain>
    </source>
</reference>
<evidence type="ECO:0000256" key="5">
    <source>
        <dbReference type="ARBA" id="ARBA00013376"/>
    </source>
</evidence>
<dbReference type="InterPro" id="IPR045865">
    <property type="entry name" value="ACT-like_dom_sf"/>
</dbReference>
<dbReference type="NCBIfam" id="NF004976">
    <property type="entry name" value="PRK06349.1"/>
    <property type="match status" value="1"/>
</dbReference>
<dbReference type="UniPathway" id="UPA00050">
    <property type="reaction ID" value="UER00063"/>
</dbReference>
<keyword evidence="9 13" id="KW-0560">Oxidoreductase</keyword>
<keyword evidence="8 12" id="KW-0521">NADP</keyword>
<comment type="similarity">
    <text evidence="3 14">Belongs to the homoserine dehydrogenase family.</text>
</comment>
<protein>
    <recommendedName>
        <fullName evidence="5 13">Homoserine dehydrogenase</fullName>
        <ecNumber evidence="4 13">1.1.1.3</ecNumber>
    </recommendedName>
</protein>
<evidence type="ECO:0000256" key="10">
    <source>
        <dbReference type="ARBA" id="ARBA00023167"/>
    </source>
</evidence>
<dbReference type="InterPro" id="IPR016204">
    <property type="entry name" value="HDH"/>
</dbReference>
<dbReference type="Pfam" id="PF01842">
    <property type="entry name" value="ACT"/>
    <property type="match status" value="1"/>
</dbReference>
<dbReference type="PANTHER" id="PTHR43331">
    <property type="entry name" value="HOMOSERINE DEHYDROGENASE"/>
    <property type="match status" value="1"/>
</dbReference>
<dbReference type="eggNOG" id="COG0460">
    <property type="taxonomic scope" value="Bacteria"/>
</dbReference>
<dbReference type="SUPFAM" id="SSF55021">
    <property type="entry name" value="ACT-like"/>
    <property type="match status" value="1"/>
</dbReference>
<gene>
    <name evidence="16" type="ORF">dsat_1108</name>
</gene>
<dbReference type="Proteomes" id="UP000014975">
    <property type="component" value="Unassembled WGS sequence"/>
</dbReference>
<evidence type="ECO:0000256" key="11">
    <source>
        <dbReference type="PIRSR" id="PIRSR000098-1"/>
    </source>
</evidence>
<dbReference type="GO" id="GO:0004412">
    <property type="term" value="F:homoserine dehydrogenase activity"/>
    <property type="evidence" value="ECO:0007669"/>
    <property type="project" value="UniProtKB-EC"/>
</dbReference>
<evidence type="ECO:0000256" key="12">
    <source>
        <dbReference type="PIRSR" id="PIRSR000098-2"/>
    </source>
</evidence>
<feature type="binding site" evidence="12">
    <location>
        <position position="107"/>
    </location>
    <ligand>
        <name>NADPH</name>
        <dbReference type="ChEBI" id="CHEBI:57783"/>
    </ligand>
</feature>
<dbReference type="Gene3D" id="3.30.360.10">
    <property type="entry name" value="Dihydrodipicolinate Reductase, domain 2"/>
    <property type="match status" value="1"/>
</dbReference>
<evidence type="ECO:0000256" key="13">
    <source>
        <dbReference type="RuleBase" id="RU000579"/>
    </source>
</evidence>
<evidence type="ECO:0000256" key="8">
    <source>
        <dbReference type="ARBA" id="ARBA00022857"/>
    </source>
</evidence>
<keyword evidence="17" id="KW-1185">Reference proteome</keyword>
<feature type="domain" description="ACT" evidence="15">
    <location>
        <begin position="352"/>
        <end position="427"/>
    </location>
</feature>
<evidence type="ECO:0000313" key="16">
    <source>
        <dbReference type="EMBL" id="EPR30981.1"/>
    </source>
</evidence>
<dbReference type="SUPFAM" id="SSF51735">
    <property type="entry name" value="NAD(P)-binding Rossmann-fold domains"/>
    <property type="match status" value="1"/>
</dbReference>